<evidence type="ECO:0000313" key="4">
    <source>
        <dbReference type="Proteomes" id="UP001589783"/>
    </source>
</evidence>
<proteinExistence type="predicted"/>
<feature type="transmembrane region" description="Helical" evidence="2">
    <location>
        <begin position="307"/>
        <end position="326"/>
    </location>
</feature>
<protein>
    <recommendedName>
        <fullName evidence="5">Integral membrane protein</fullName>
    </recommendedName>
</protein>
<dbReference type="RefSeq" id="WP_382364757.1">
    <property type="nucleotide sequence ID" value="NZ_JBHLWV010000022.1"/>
</dbReference>
<keyword evidence="2" id="KW-0812">Transmembrane</keyword>
<evidence type="ECO:0000313" key="3">
    <source>
        <dbReference type="EMBL" id="MFC0315747.1"/>
    </source>
</evidence>
<evidence type="ECO:0000256" key="2">
    <source>
        <dbReference type="SAM" id="Phobius"/>
    </source>
</evidence>
<feature type="transmembrane region" description="Helical" evidence="2">
    <location>
        <begin position="163"/>
        <end position="192"/>
    </location>
</feature>
<feature type="transmembrane region" description="Helical" evidence="2">
    <location>
        <begin position="118"/>
        <end position="151"/>
    </location>
</feature>
<dbReference type="EMBL" id="JBHLWV010000022">
    <property type="protein sequence ID" value="MFC0315747.1"/>
    <property type="molecule type" value="Genomic_DNA"/>
</dbReference>
<reference evidence="3 4" key="1">
    <citation type="submission" date="2024-09" db="EMBL/GenBank/DDBJ databases">
        <authorList>
            <person name="Sun Q."/>
            <person name="Mori K."/>
        </authorList>
    </citation>
    <scope>NUCLEOTIDE SEQUENCE [LARGE SCALE GENOMIC DNA]</scope>
    <source>
        <strain evidence="3 4">CCM 7957</strain>
    </source>
</reference>
<name>A0ABV6HA40_9ACTN</name>
<sequence>MSDSDAWRPVPPEDSVPPEGPVSPEGSIPPEGAGPQQRPDDAVPEQANPYADDPHTAPPYSADPYSADPYSADPYRADPFAANPYAQQYAPAGPTLVPASPSLSNAFSWAWRKFSASAGVIIGAAALWALLLVALFVVGSIALTMVLFAGFSVNDDWLTGGQAASTAVGITLAIVITVLATVVMALALSCWLNAMIIIADGRRPELADFARPVALGPIVVISLILGVVNGAANVVFIDLLGMEWLSWIVAIILGLCTMWMVYQAADARLPVGDALRKGLDLAVANPGTTLLVMVITGLLALAGLLALVVGLLVAVPVGVLLTLYYFRALSGRPIAE</sequence>
<feature type="transmembrane region" description="Helical" evidence="2">
    <location>
        <begin position="213"/>
        <end position="232"/>
    </location>
</feature>
<evidence type="ECO:0000256" key="1">
    <source>
        <dbReference type="SAM" id="MobiDB-lite"/>
    </source>
</evidence>
<evidence type="ECO:0008006" key="5">
    <source>
        <dbReference type="Google" id="ProtNLM"/>
    </source>
</evidence>
<feature type="transmembrane region" description="Helical" evidence="2">
    <location>
        <begin position="283"/>
        <end position="301"/>
    </location>
</feature>
<gene>
    <name evidence="3" type="ORF">ACFFJD_12895</name>
</gene>
<feature type="compositionally biased region" description="Pro residues" evidence="1">
    <location>
        <begin position="9"/>
        <end position="21"/>
    </location>
</feature>
<comment type="caution">
    <text evidence="3">The sequence shown here is derived from an EMBL/GenBank/DDBJ whole genome shotgun (WGS) entry which is preliminary data.</text>
</comment>
<keyword evidence="2" id="KW-0472">Membrane</keyword>
<organism evidence="3 4">
    <name type="scientific">Gordonia phosphorivorans</name>
    <dbReference type="NCBI Taxonomy" id="1056982"/>
    <lineage>
        <taxon>Bacteria</taxon>
        <taxon>Bacillati</taxon>
        <taxon>Actinomycetota</taxon>
        <taxon>Actinomycetes</taxon>
        <taxon>Mycobacteriales</taxon>
        <taxon>Gordoniaceae</taxon>
        <taxon>Gordonia</taxon>
    </lineage>
</organism>
<accession>A0ABV6HA40</accession>
<dbReference type="Proteomes" id="UP001589783">
    <property type="component" value="Unassembled WGS sequence"/>
</dbReference>
<feature type="region of interest" description="Disordered" evidence="1">
    <location>
        <begin position="1"/>
        <end position="64"/>
    </location>
</feature>
<keyword evidence="4" id="KW-1185">Reference proteome</keyword>
<keyword evidence="2" id="KW-1133">Transmembrane helix</keyword>
<feature type="transmembrane region" description="Helical" evidence="2">
    <location>
        <begin position="244"/>
        <end position="262"/>
    </location>
</feature>